<comment type="caution">
    <text evidence="5">The sequence shown here is derived from an EMBL/GenBank/DDBJ whole genome shotgun (WGS) entry which is preliminary data.</text>
</comment>
<evidence type="ECO:0000256" key="1">
    <source>
        <dbReference type="ARBA" id="ARBA00023002"/>
    </source>
</evidence>
<gene>
    <name evidence="5" type="ORF">IPN02_16710</name>
</gene>
<dbReference type="PIRSF" id="PIRSF016578">
    <property type="entry name" value="HsaA"/>
    <property type="match status" value="1"/>
</dbReference>
<evidence type="ECO:0000259" key="3">
    <source>
        <dbReference type="Pfam" id="PF02771"/>
    </source>
</evidence>
<evidence type="ECO:0000313" key="5">
    <source>
        <dbReference type="EMBL" id="MBK9298432.1"/>
    </source>
</evidence>
<evidence type="ECO:0000313" key="6">
    <source>
        <dbReference type="Proteomes" id="UP000727993"/>
    </source>
</evidence>
<feature type="domain" description="Acyl-CoA dehydrogenase/oxidase N-terminal" evidence="3">
    <location>
        <begin position="25"/>
        <end position="97"/>
    </location>
</feature>
<dbReference type="InterPro" id="IPR013107">
    <property type="entry name" value="Acyl-CoA_DH_C"/>
</dbReference>
<evidence type="ECO:0008006" key="7">
    <source>
        <dbReference type="Google" id="ProtNLM"/>
    </source>
</evidence>
<dbReference type="Gene3D" id="1.20.140.10">
    <property type="entry name" value="Butyryl-CoA Dehydrogenase, subunit A, domain 3"/>
    <property type="match status" value="1"/>
</dbReference>
<sequence>MGKRGMGTNQVLDAVKQIGPTLEGRSAEIEQARGLPPDVVELIKPTGAFRMYVPADLDGPGVTAWESLEVIEELAYHDGAAGWCSMIGSTTSLTASMLPDPFASEVFGSTGSIAGGFAMPAGRATPVDGGLRVSGRWQWGSGTRHCTWIAGGCLLVGEDGTPQARADGLVAPFVFFQPDDVEFIDNWDVSGLSGTGSGDYQVNDVFVPEGRWVELGDDATVRHNSSLSRFSFFGLLACGVASCAMGIARRAVDELVELAGTKKPQGSSKSLGRRPQVQADVAIAEAKLASAWAFIEASITDSWVTAESGSAPTVEQKRRLRLSATHATQTAAEVAELMYKAGGGAAVYKSCPLQRTFRDAFVATQHAMVAPRTLETYGRLRLGIETDTGLL</sequence>
<accession>A0A936NGC7</accession>
<dbReference type="Gene3D" id="1.10.540.10">
    <property type="entry name" value="Acyl-CoA dehydrogenase/oxidase, N-terminal domain"/>
    <property type="match status" value="1"/>
</dbReference>
<dbReference type="Pfam" id="PF08028">
    <property type="entry name" value="Acyl-CoA_dh_2"/>
    <property type="match status" value="1"/>
</dbReference>
<dbReference type="GO" id="GO:0005737">
    <property type="term" value="C:cytoplasm"/>
    <property type="evidence" value="ECO:0007669"/>
    <property type="project" value="TreeGrafter"/>
</dbReference>
<dbReference type="SUPFAM" id="SSF56645">
    <property type="entry name" value="Acyl-CoA dehydrogenase NM domain-like"/>
    <property type="match status" value="1"/>
</dbReference>
<dbReference type="PANTHER" id="PTHR48083:SF5">
    <property type="entry name" value="NRGC PROTEIN"/>
    <property type="match status" value="1"/>
</dbReference>
<dbReference type="AlphaFoldDB" id="A0A936NGC7"/>
<dbReference type="Gene3D" id="2.40.110.10">
    <property type="entry name" value="Butyryl-CoA Dehydrogenase, subunit A, domain 2"/>
    <property type="match status" value="1"/>
</dbReference>
<evidence type="ECO:0000256" key="2">
    <source>
        <dbReference type="ARBA" id="ARBA00049661"/>
    </source>
</evidence>
<dbReference type="GO" id="GO:0033539">
    <property type="term" value="P:fatty acid beta-oxidation using acyl-CoA dehydrogenase"/>
    <property type="evidence" value="ECO:0007669"/>
    <property type="project" value="TreeGrafter"/>
</dbReference>
<dbReference type="InterPro" id="IPR036250">
    <property type="entry name" value="AcylCo_DH-like_C"/>
</dbReference>
<evidence type="ECO:0000259" key="4">
    <source>
        <dbReference type="Pfam" id="PF08028"/>
    </source>
</evidence>
<dbReference type="InterPro" id="IPR009100">
    <property type="entry name" value="AcylCoA_DH/oxidase_NM_dom_sf"/>
</dbReference>
<dbReference type="Proteomes" id="UP000727993">
    <property type="component" value="Unassembled WGS sequence"/>
</dbReference>
<dbReference type="InterPro" id="IPR037069">
    <property type="entry name" value="AcylCoA_DH/ox_N_sf"/>
</dbReference>
<reference evidence="5 6" key="1">
    <citation type="submission" date="2020-10" db="EMBL/GenBank/DDBJ databases">
        <title>Connecting structure to function with the recovery of over 1000 high-quality activated sludge metagenome-assembled genomes encoding full-length rRNA genes using long-read sequencing.</title>
        <authorList>
            <person name="Singleton C.M."/>
            <person name="Petriglieri F."/>
            <person name="Kristensen J.M."/>
            <person name="Kirkegaard R.H."/>
            <person name="Michaelsen T.Y."/>
            <person name="Andersen M.H."/>
            <person name="Karst S.M."/>
            <person name="Dueholm M.S."/>
            <person name="Nielsen P.H."/>
            <person name="Albertsen M."/>
        </authorList>
    </citation>
    <scope>NUCLEOTIDE SEQUENCE [LARGE SCALE GENOMIC DNA]</scope>
    <source>
        <strain evidence="5">Lyne_18-Q3-R50-59_MAXAC.006</strain>
    </source>
</reference>
<dbReference type="Pfam" id="PF02771">
    <property type="entry name" value="Acyl-CoA_dh_N"/>
    <property type="match status" value="1"/>
</dbReference>
<dbReference type="InterPro" id="IPR013786">
    <property type="entry name" value="AcylCoA_DH/ox_N"/>
</dbReference>
<comment type="similarity">
    <text evidence="2">Belongs to the HpaH/HsaA monooxygenase family.</text>
</comment>
<dbReference type="InterPro" id="IPR050741">
    <property type="entry name" value="Acyl-CoA_dehydrogenase"/>
</dbReference>
<dbReference type="GO" id="GO:0003995">
    <property type="term" value="F:acyl-CoA dehydrogenase activity"/>
    <property type="evidence" value="ECO:0007669"/>
    <property type="project" value="TreeGrafter"/>
</dbReference>
<protein>
    <recommendedName>
        <fullName evidence="7">Hydroxylase</fullName>
    </recommendedName>
</protein>
<keyword evidence="1" id="KW-0560">Oxidoreductase</keyword>
<dbReference type="SUPFAM" id="SSF47203">
    <property type="entry name" value="Acyl-CoA dehydrogenase C-terminal domain-like"/>
    <property type="match status" value="1"/>
</dbReference>
<feature type="domain" description="Acyl-CoA dehydrogenase C-terminal" evidence="4">
    <location>
        <begin position="239"/>
        <end position="370"/>
    </location>
</feature>
<organism evidence="5 6">
    <name type="scientific">Candidatus Neomicrothrix subdominans</name>
    <dbReference type="NCBI Taxonomy" id="2954438"/>
    <lineage>
        <taxon>Bacteria</taxon>
        <taxon>Bacillati</taxon>
        <taxon>Actinomycetota</taxon>
        <taxon>Acidimicrobiia</taxon>
        <taxon>Acidimicrobiales</taxon>
        <taxon>Microthrixaceae</taxon>
        <taxon>Candidatus Neomicrothrix</taxon>
    </lineage>
</organism>
<dbReference type="PANTHER" id="PTHR48083">
    <property type="entry name" value="MEDIUM-CHAIN SPECIFIC ACYL-COA DEHYDROGENASE, MITOCHONDRIAL-RELATED"/>
    <property type="match status" value="1"/>
</dbReference>
<dbReference type="GO" id="GO:0050660">
    <property type="term" value="F:flavin adenine dinucleotide binding"/>
    <property type="evidence" value="ECO:0007669"/>
    <property type="project" value="InterPro"/>
</dbReference>
<name>A0A936NGC7_9ACTN</name>
<dbReference type="EMBL" id="JADJZA010000009">
    <property type="protein sequence ID" value="MBK9298432.1"/>
    <property type="molecule type" value="Genomic_DNA"/>
</dbReference>
<proteinExistence type="inferred from homology"/>
<dbReference type="InterPro" id="IPR046373">
    <property type="entry name" value="Acyl-CoA_Oxase/DH_mid-dom_sf"/>
</dbReference>